<comment type="catalytic activity">
    <reaction evidence="15">
        <text>phosphoenolpyruvate + UDP-N-acetyl-alpha-D-glucosamine = UDP-N-acetyl-3-O-(1-carboxyvinyl)-alpha-D-glucosamine + phosphate</text>
        <dbReference type="Rhea" id="RHEA:18681"/>
        <dbReference type="ChEBI" id="CHEBI:43474"/>
        <dbReference type="ChEBI" id="CHEBI:57705"/>
        <dbReference type="ChEBI" id="CHEBI:58702"/>
        <dbReference type="ChEBI" id="CHEBI:68483"/>
        <dbReference type="EC" id="2.5.1.7"/>
    </reaction>
</comment>
<dbReference type="PANTHER" id="PTHR43783:SF1">
    <property type="entry name" value="UDP-N-ACETYLGLUCOSAMINE 1-CARBOXYVINYLTRANSFERASE"/>
    <property type="match status" value="1"/>
</dbReference>
<evidence type="ECO:0000259" key="16">
    <source>
        <dbReference type="Pfam" id="PF00275"/>
    </source>
</evidence>
<evidence type="ECO:0000313" key="17">
    <source>
        <dbReference type="EMBL" id="SVD65977.1"/>
    </source>
</evidence>
<organism evidence="17">
    <name type="scientific">marine metagenome</name>
    <dbReference type="NCBI Taxonomy" id="408172"/>
    <lineage>
        <taxon>unclassified sequences</taxon>
        <taxon>metagenomes</taxon>
        <taxon>ecological metagenomes</taxon>
    </lineage>
</organism>
<evidence type="ECO:0000256" key="13">
    <source>
        <dbReference type="ARBA" id="ARBA00042443"/>
    </source>
</evidence>
<keyword evidence="3" id="KW-0963">Cytoplasm</keyword>
<evidence type="ECO:0000256" key="10">
    <source>
        <dbReference type="ARBA" id="ARBA00038367"/>
    </source>
</evidence>
<keyword evidence="4" id="KW-0132">Cell division</keyword>
<accession>A0A382X450</accession>
<evidence type="ECO:0000256" key="12">
    <source>
        <dbReference type="ARBA" id="ARBA00039754"/>
    </source>
</evidence>
<evidence type="ECO:0000256" key="2">
    <source>
        <dbReference type="ARBA" id="ARBA00004752"/>
    </source>
</evidence>
<evidence type="ECO:0000256" key="7">
    <source>
        <dbReference type="ARBA" id="ARBA00022984"/>
    </source>
</evidence>
<evidence type="ECO:0000256" key="3">
    <source>
        <dbReference type="ARBA" id="ARBA00022490"/>
    </source>
</evidence>
<dbReference type="InterPro" id="IPR050068">
    <property type="entry name" value="MurA_subfamily"/>
</dbReference>
<protein>
    <recommendedName>
        <fullName evidence="12">UDP-N-acetylglucosamine 1-carboxyvinyltransferase</fullName>
        <ecNumber evidence="11">2.5.1.7</ecNumber>
    </recommendedName>
    <alternativeName>
        <fullName evidence="13">Enoylpyruvate transferase</fullName>
    </alternativeName>
    <alternativeName>
        <fullName evidence="14">UDP-N-acetylglucosamine enolpyruvyl transferase</fullName>
    </alternativeName>
</protein>
<dbReference type="SUPFAM" id="SSF55205">
    <property type="entry name" value="EPT/RTPC-like"/>
    <property type="match status" value="1"/>
</dbReference>
<dbReference type="GO" id="GO:0008760">
    <property type="term" value="F:UDP-N-acetylglucosamine 1-carboxyvinyltransferase activity"/>
    <property type="evidence" value="ECO:0007669"/>
    <property type="project" value="UniProtKB-EC"/>
</dbReference>
<dbReference type="InterPro" id="IPR001986">
    <property type="entry name" value="Enolpyruvate_Tfrase_dom"/>
</dbReference>
<feature type="domain" description="Enolpyruvate transferase" evidence="16">
    <location>
        <begin position="7"/>
        <end position="124"/>
    </location>
</feature>
<dbReference type="GO" id="GO:0008360">
    <property type="term" value="P:regulation of cell shape"/>
    <property type="evidence" value="ECO:0007669"/>
    <property type="project" value="UniProtKB-KW"/>
</dbReference>
<dbReference type="Pfam" id="PF00275">
    <property type="entry name" value="EPSP_synthase"/>
    <property type="match status" value="1"/>
</dbReference>
<dbReference type="InterPro" id="IPR013792">
    <property type="entry name" value="RNA3'P_cycl/enolpyr_Trfase_a/b"/>
</dbReference>
<keyword evidence="9" id="KW-0961">Cell wall biogenesis/degradation</keyword>
<gene>
    <name evidence="17" type="ORF">METZ01_LOCUS418831</name>
</gene>
<comment type="subcellular location">
    <subcellularLocation>
        <location evidence="1">Cytoplasm</location>
    </subcellularLocation>
</comment>
<evidence type="ECO:0000256" key="5">
    <source>
        <dbReference type="ARBA" id="ARBA00022679"/>
    </source>
</evidence>
<evidence type="ECO:0000256" key="14">
    <source>
        <dbReference type="ARBA" id="ARBA00042842"/>
    </source>
</evidence>
<evidence type="ECO:0000256" key="8">
    <source>
        <dbReference type="ARBA" id="ARBA00023306"/>
    </source>
</evidence>
<evidence type="ECO:0000256" key="15">
    <source>
        <dbReference type="ARBA" id="ARBA00047527"/>
    </source>
</evidence>
<comment type="pathway">
    <text evidence="2">Cell wall biogenesis; peptidoglycan biosynthesis.</text>
</comment>
<keyword evidence="7" id="KW-0573">Peptidoglycan synthesis</keyword>
<evidence type="ECO:0000256" key="6">
    <source>
        <dbReference type="ARBA" id="ARBA00022960"/>
    </source>
</evidence>
<dbReference type="GO" id="GO:0005737">
    <property type="term" value="C:cytoplasm"/>
    <property type="evidence" value="ECO:0007669"/>
    <property type="project" value="UniProtKB-SubCell"/>
</dbReference>
<reference evidence="17" key="1">
    <citation type="submission" date="2018-05" db="EMBL/GenBank/DDBJ databases">
        <authorList>
            <person name="Lanie J.A."/>
            <person name="Ng W.-L."/>
            <person name="Kazmierczak K.M."/>
            <person name="Andrzejewski T.M."/>
            <person name="Davidsen T.M."/>
            <person name="Wayne K.J."/>
            <person name="Tettelin H."/>
            <person name="Glass J.I."/>
            <person name="Rusch D."/>
            <person name="Podicherti R."/>
            <person name="Tsui H.-C.T."/>
            <person name="Winkler M.E."/>
        </authorList>
    </citation>
    <scope>NUCLEOTIDE SEQUENCE</scope>
</reference>
<comment type="similarity">
    <text evidence="10">Belongs to the EPSP synthase family. MurA subfamily.</text>
</comment>
<dbReference type="InterPro" id="IPR036968">
    <property type="entry name" value="Enolpyruvate_Tfrase_sf"/>
</dbReference>
<evidence type="ECO:0000256" key="9">
    <source>
        <dbReference type="ARBA" id="ARBA00023316"/>
    </source>
</evidence>
<dbReference type="GO" id="GO:0051301">
    <property type="term" value="P:cell division"/>
    <property type="evidence" value="ECO:0007669"/>
    <property type="project" value="UniProtKB-KW"/>
</dbReference>
<dbReference type="GO" id="GO:0071555">
    <property type="term" value="P:cell wall organization"/>
    <property type="evidence" value="ECO:0007669"/>
    <property type="project" value="UniProtKB-KW"/>
</dbReference>
<dbReference type="GO" id="GO:0009252">
    <property type="term" value="P:peptidoglycan biosynthetic process"/>
    <property type="evidence" value="ECO:0007669"/>
    <property type="project" value="UniProtKB-KW"/>
</dbReference>
<dbReference type="PANTHER" id="PTHR43783">
    <property type="entry name" value="UDP-N-ACETYLGLUCOSAMINE 1-CARBOXYVINYLTRANSFERASE"/>
    <property type="match status" value="1"/>
</dbReference>
<sequence>MDKIIIKGKANLFGSIDIPGSKNSALPILVSSLLSKEEIKLNNIPELLDINSMINLLKNFGVNIKKTGSTISLNSYVLKNNITDYDLVRKMRASILVLGPLLSRFSEVKISLPGGCAIGTRPIDI</sequence>
<dbReference type="EMBL" id="UINC01164893">
    <property type="protein sequence ID" value="SVD65977.1"/>
    <property type="molecule type" value="Genomic_DNA"/>
</dbReference>
<feature type="non-terminal residue" evidence="17">
    <location>
        <position position="125"/>
    </location>
</feature>
<proteinExistence type="inferred from homology"/>
<dbReference type="AlphaFoldDB" id="A0A382X450"/>
<keyword evidence="8" id="KW-0131">Cell cycle</keyword>
<keyword evidence="5" id="KW-0808">Transferase</keyword>
<evidence type="ECO:0000256" key="4">
    <source>
        <dbReference type="ARBA" id="ARBA00022618"/>
    </source>
</evidence>
<dbReference type="Gene3D" id="3.65.10.10">
    <property type="entry name" value="Enolpyruvate transferase domain"/>
    <property type="match status" value="2"/>
</dbReference>
<keyword evidence="6" id="KW-0133">Cell shape</keyword>
<evidence type="ECO:0000256" key="1">
    <source>
        <dbReference type="ARBA" id="ARBA00004496"/>
    </source>
</evidence>
<dbReference type="EC" id="2.5.1.7" evidence="11"/>
<evidence type="ECO:0000256" key="11">
    <source>
        <dbReference type="ARBA" id="ARBA00039108"/>
    </source>
</evidence>
<name>A0A382X450_9ZZZZ</name>